<dbReference type="InterPro" id="IPR036097">
    <property type="entry name" value="HisK_dim/P_sf"/>
</dbReference>
<gene>
    <name evidence="9" type="ORF">SAMN03080617_04003</name>
</gene>
<evidence type="ECO:0000256" key="2">
    <source>
        <dbReference type="ARBA" id="ARBA00012438"/>
    </source>
</evidence>
<dbReference type="SMART" id="SM00387">
    <property type="entry name" value="HATPase_c"/>
    <property type="match status" value="1"/>
</dbReference>
<feature type="domain" description="Histidine kinase" evidence="7">
    <location>
        <begin position="154"/>
        <end position="373"/>
    </location>
</feature>
<dbReference type="InterPro" id="IPR035965">
    <property type="entry name" value="PAS-like_dom_sf"/>
</dbReference>
<keyword evidence="6" id="KW-0902">Two-component regulatory system</keyword>
<dbReference type="InterPro" id="IPR050736">
    <property type="entry name" value="Sensor_HK_Regulatory"/>
</dbReference>
<keyword evidence="4" id="KW-0808">Transferase</keyword>
<dbReference type="STRING" id="279824.SAMN03080617_04003"/>
<dbReference type="RefSeq" id="WP_092734207.1">
    <property type="nucleotide sequence ID" value="NZ_FMXE01000042.1"/>
</dbReference>
<keyword evidence="10" id="KW-1185">Reference proteome</keyword>
<dbReference type="SUPFAM" id="SSF55785">
    <property type="entry name" value="PYP-like sensor domain (PAS domain)"/>
    <property type="match status" value="1"/>
</dbReference>
<evidence type="ECO:0000259" key="7">
    <source>
        <dbReference type="PROSITE" id="PS50109"/>
    </source>
</evidence>
<dbReference type="Proteomes" id="UP000198756">
    <property type="component" value="Unassembled WGS sequence"/>
</dbReference>
<dbReference type="SUPFAM" id="SSF47384">
    <property type="entry name" value="Homodimeric domain of signal transducing histidine kinase"/>
    <property type="match status" value="1"/>
</dbReference>
<sequence length="373" mass="42475">MNTSSKNSIKKIISSGITEEEILQLFVENSEDILILTDSEMVLEYVSQSLESMLEIEVSDFIGKKINSVMENFPSLPLMKPNQKMVIPLITSITKQKYLIEFQFKPIYTAAGTIQAIFAIGKDVTDRELSLKKFKDTAFKEKELNQLKSRFVSMASHEFRTPLATILSSTMLIEILLQKDFGPEIKERIQNHLKKIIAQTNRLTNITSDVLLLEKSIQIDTKILRKKIQISSFLKEVVDVINHENLERRRVNYSGPEADKIIQSDPSLLTHIFRNLILNALKYSENALEPEVHLVFRGNYFEVTVKDYGMGIPKEDQEHIFGSFYRAKNVGNIKGTGLGLNIVKELTKKLNGEIWFASKAGMGSTFYVSFPVK</sequence>
<keyword evidence="3" id="KW-0597">Phosphoprotein</keyword>
<dbReference type="Pfam" id="PF02518">
    <property type="entry name" value="HATPase_c"/>
    <property type="match status" value="1"/>
</dbReference>
<dbReference type="SMART" id="SM00388">
    <property type="entry name" value="HisKA"/>
    <property type="match status" value="1"/>
</dbReference>
<comment type="catalytic activity">
    <reaction evidence="1">
        <text>ATP + protein L-histidine = ADP + protein N-phospho-L-histidine.</text>
        <dbReference type="EC" id="2.7.13.3"/>
    </reaction>
</comment>
<evidence type="ECO:0000256" key="6">
    <source>
        <dbReference type="ARBA" id="ARBA00023012"/>
    </source>
</evidence>
<dbReference type="EMBL" id="FMXE01000042">
    <property type="protein sequence ID" value="SDA95080.1"/>
    <property type="molecule type" value="Genomic_DNA"/>
</dbReference>
<dbReference type="SUPFAM" id="SSF55874">
    <property type="entry name" value="ATPase domain of HSP90 chaperone/DNA topoisomerase II/histidine kinase"/>
    <property type="match status" value="1"/>
</dbReference>
<dbReference type="PANTHER" id="PTHR43711:SF26">
    <property type="entry name" value="SENSOR HISTIDINE KINASE RCSC"/>
    <property type="match status" value="1"/>
</dbReference>
<evidence type="ECO:0000256" key="4">
    <source>
        <dbReference type="ARBA" id="ARBA00022679"/>
    </source>
</evidence>
<dbReference type="Gene3D" id="3.30.565.10">
    <property type="entry name" value="Histidine kinase-like ATPase, C-terminal domain"/>
    <property type="match status" value="1"/>
</dbReference>
<evidence type="ECO:0000259" key="8">
    <source>
        <dbReference type="PROSITE" id="PS50112"/>
    </source>
</evidence>
<dbReference type="CDD" id="cd00075">
    <property type="entry name" value="HATPase"/>
    <property type="match status" value="1"/>
</dbReference>
<dbReference type="Gene3D" id="3.30.450.20">
    <property type="entry name" value="PAS domain"/>
    <property type="match status" value="1"/>
</dbReference>
<proteinExistence type="predicted"/>
<dbReference type="PANTHER" id="PTHR43711">
    <property type="entry name" value="TWO-COMPONENT HISTIDINE KINASE"/>
    <property type="match status" value="1"/>
</dbReference>
<name>A0A1G5ZKH9_9BACT</name>
<dbReference type="CDD" id="cd00082">
    <property type="entry name" value="HisKA"/>
    <property type="match status" value="1"/>
</dbReference>
<dbReference type="InterPro" id="IPR005467">
    <property type="entry name" value="His_kinase_dom"/>
</dbReference>
<protein>
    <recommendedName>
        <fullName evidence="2">histidine kinase</fullName>
        <ecNumber evidence="2">2.7.13.3</ecNumber>
    </recommendedName>
</protein>
<evidence type="ECO:0000256" key="1">
    <source>
        <dbReference type="ARBA" id="ARBA00000085"/>
    </source>
</evidence>
<dbReference type="GO" id="GO:0000155">
    <property type="term" value="F:phosphorelay sensor kinase activity"/>
    <property type="evidence" value="ECO:0007669"/>
    <property type="project" value="InterPro"/>
</dbReference>
<dbReference type="PROSITE" id="PS50109">
    <property type="entry name" value="HIS_KIN"/>
    <property type="match status" value="1"/>
</dbReference>
<evidence type="ECO:0000313" key="9">
    <source>
        <dbReference type="EMBL" id="SDA95080.1"/>
    </source>
</evidence>
<dbReference type="InterPro" id="IPR004358">
    <property type="entry name" value="Sig_transdc_His_kin-like_C"/>
</dbReference>
<evidence type="ECO:0000256" key="5">
    <source>
        <dbReference type="ARBA" id="ARBA00022777"/>
    </source>
</evidence>
<dbReference type="PROSITE" id="PS50112">
    <property type="entry name" value="PAS"/>
    <property type="match status" value="1"/>
</dbReference>
<dbReference type="EC" id="2.7.13.3" evidence="2"/>
<dbReference type="InterPro" id="IPR003594">
    <property type="entry name" value="HATPase_dom"/>
</dbReference>
<evidence type="ECO:0000256" key="3">
    <source>
        <dbReference type="ARBA" id="ARBA00022553"/>
    </source>
</evidence>
<dbReference type="OrthoDB" id="9766459at2"/>
<dbReference type="InterPro" id="IPR003661">
    <property type="entry name" value="HisK_dim/P_dom"/>
</dbReference>
<dbReference type="Gene3D" id="1.10.287.130">
    <property type="match status" value="1"/>
</dbReference>
<dbReference type="Pfam" id="PF00512">
    <property type="entry name" value="HisKA"/>
    <property type="match status" value="1"/>
</dbReference>
<keyword evidence="5 9" id="KW-0418">Kinase</keyword>
<evidence type="ECO:0000313" key="10">
    <source>
        <dbReference type="Proteomes" id="UP000198756"/>
    </source>
</evidence>
<dbReference type="InterPro" id="IPR000014">
    <property type="entry name" value="PAS"/>
</dbReference>
<dbReference type="AlphaFoldDB" id="A0A1G5ZKH9"/>
<dbReference type="InterPro" id="IPR036890">
    <property type="entry name" value="HATPase_C_sf"/>
</dbReference>
<reference evidence="10" key="1">
    <citation type="submission" date="2016-10" db="EMBL/GenBank/DDBJ databases">
        <authorList>
            <person name="Varghese N."/>
            <person name="Submissions S."/>
        </authorList>
    </citation>
    <scope>NUCLEOTIDE SEQUENCE [LARGE SCALE GENOMIC DNA]</scope>
    <source>
        <strain evidence="10">DSM 22703</strain>
    </source>
</reference>
<organism evidence="9 10">
    <name type="scientific">Algoriphagus alkaliphilus</name>
    <dbReference type="NCBI Taxonomy" id="279824"/>
    <lineage>
        <taxon>Bacteria</taxon>
        <taxon>Pseudomonadati</taxon>
        <taxon>Bacteroidota</taxon>
        <taxon>Cytophagia</taxon>
        <taxon>Cytophagales</taxon>
        <taxon>Cyclobacteriaceae</taxon>
        <taxon>Algoriphagus</taxon>
    </lineage>
</organism>
<accession>A0A1G5ZKH9</accession>
<dbReference type="PRINTS" id="PR00344">
    <property type="entry name" value="BCTRLSENSOR"/>
</dbReference>
<feature type="domain" description="PAS" evidence="8">
    <location>
        <begin position="19"/>
        <end position="71"/>
    </location>
</feature>